<keyword evidence="9 12" id="KW-0810">Translation regulation</keyword>
<keyword evidence="11 12" id="KW-0648">Protein biosynthesis</keyword>
<keyword evidence="8 12" id="KW-0067">ATP-binding</keyword>
<dbReference type="Pfam" id="PF00005">
    <property type="entry name" value="ABC_tran"/>
    <property type="match status" value="2"/>
</dbReference>
<evidence type="ECO:0000256" key="8">
    <source>
        <dbReference type="ARBA" id="ARBA00022840"/>
    </source>
</evidence>
<evidence type="ECO:0000256" key="5">
    <source>
        <dbReference type="ARBA" id="ARBA00022737"/>
    </source>
</evidence>
<dbReference type="GO" id="GO:0043022">
    <property type="term" value="F:ribosome binding"/>
    <property type="evidence" value="ECO:0007669"/>
    <property type="project" value="UniProtKB-UniRule"/>
</dbReference>
<keyword evidence="10 12" id="KW-0694">RNA-binding</keyword>
<dbReference type="GO" id="GO:0045900">
    <property type="term" value="P:negative regulation of translational elongation"/>
    <property type="evidence" value="ECO:0007669"/>
    <property type="project" value="UniProtKB-UniRule"/>
</dbReference>
<gene>
    <name evidence="12" type="primary">ettA</name>
    <name evidence="14" type="ORF">DE4585_03155</name>
</gene>
<evidence type="ECO:0000256" key="9">
    <source>
        <dbReference type="ARBA" id="ARBA00022845"/>
    </source>
</evidence>
<name>A0A4R8RXW9_9MYCO</name>
<dbReference type="NCBIfam" id="NF008775">
    <property type="entry name" value="PRK11819.1"/>
    <property type="match status" value="1"/>
</dbReference>
<proteinExistence type="inferred from homology"/>
<keyword evidence="2 12" id="KW-0963">Cytoplasm</keyword>
<evidence type="ECO:0000256" key="12">
    <source>
        <dbReference type="HAMAP-Rule" id="MF_00847"/>
    </source>
</evidence>
<keyword evidence="4 12" id="KW-0699">rRNA-binding</keyword>
<evidence type="ECO:0000256" key="10">
    <source>
        <dbReference type="ARBA" id="ARBA00022884"/>
    </source>
</evidence>
<dbReference type="Gene3D" id="3.40.50.300">
    <property type="entry name" value="P-loop containing nucleotide triphosphate hydrolases"/>
    <property type="match status" value="2"/>
</dbReference>
<dbReference type="EC" id="3.6.1.-" evidence="12"/>
<keyword evidence="3 12" id="KW-0820">tRNA-binding</keyword>
<dbReference type="GO" id="GO:0019843">
    <property type="term" value="F:rRNA binding"/>
    <property type="evidence" value="ECO:0007669"/>
    <property type="project" value="UniProtKB-UniRule"/>
</dbReference>
<dbReference type="PROSITE" id="PS50893">
    <property type="entry name" value="ABC_TRANSPORTER_2"/>
    <property type="match status" value="2"/>
</dbReference>
<feature type="binding site" evidence="12">
    <location>
        <begin position="38"/>
        <end position="45"/>
    </location>
    <ligand>
        <name>ATP</name>
        <dbReference type="ChEBI" id="CHEBI:30616"/>
        <label>1</label>
    </ligand>
</feature>
<comment type="catalytic activity">
    <reaction evidence="12">
        <text>ATP + H2O = ADP + phosphate + H(+)</text>
        <dbReference type="Rhea" id="RHEA:13065"/>
        <dbReference type="ChEBI" id="CHEBI:15377"/>
        <dbReference type="ChEBI" id="CHEBI:15378"/>
        <dbReference type="ChEBI" id="CHEBI:30616"/>
        <dbReference type="ChEBI" id="CHEBI:43474"/>
        <dbReference type="ChEBI" id="CHEBI:456216"/>
    </reaction>
</comment>
<dbReference type="GO" id="GO:0005737">
    <property type="term" value="C:cytoplasm"/>
    <property type="evidence" value="ECO:0007669"/>
    <property type="project" value="UniProtKB-SubCell"/>
</dbReference>
<dbReference type="SUPFAM" id="SSF52540">
    <property type="entry name" value="P-loop containing nucleoside triphosphate hydrolases"/>
    <property type="match status" value="2"/>
</dbReference>
<evidence type="ECO:0000256" key="1">
    <source>
        <dbReference type="ARBA" id="ARBA00005868"/>
    </source>
</evidence>
<dbReference type="SMART" id="SM00382">
    <property type="entry name" value="AAA"/>
    <property type="match status" value="2"/>
</dbReference>
<keyword evidence="7 12" id="KW-0378">Hydrolase</keyword>
<comment type="subunit">
    <text evidence="12">Monomer. Probably contacts ribosomal proteins L1, L5, L33 and S7, the 16S and 23S rRNA and the P-site containing tRNA(fMet).</text>
</comment>
<evidence type="ECO:0000259" key="13">
    <source>
        <dbReference type="PROSITE" id="PS50893"/>
    </source>
</evidence>
<comment type="subcellular location">
    <subcellularLocation>
        <location evidence="12">Cytoplasm</location>
    </subcellularLocation>
    <text evidence="12">Associates with ribosomes and polysomes.</text>
</comment>
<evidence type="ECO:0000256" key="3">
    <source>
        <dbReference type="ARBA" id="ARBA00022555"/>
    </source>
</evidence>
<dbReference type="InterPro" id="IPR022374">
    <property type="entry name" value="EttA"/>
</dbReference>
<keyword evidence="6 12" id="KW-0547">Nucleotide-binding</keyword>
<dbReference type="GO" id="GO:0016887">
    <property type="term" value="F:ATP hydrolysis activity"/>
    <property type="evidence" value="ECO:0007669"/>
    <property type="project" value="UniProtKB-UniRule"/>
</dbReference>
<sequence>MAEYIYTMMKVRKAHGDKVILDDVTLNFLPGAKIGVVGPNGAGKSSVLKIMAGLDKPNNGEAFLANGASVGILMQEPQLDETKTVRENVEAGAALKGKLNRYNEVAELMATDYSDELMEEMGKLQEELDAADAWDIDSQLEQAMDALRCPPPEEPVTHLSGGERRRVALCRLLLSKPDLLLLDEPTNHLDAESVLWLEQHLANYPGAILAVTHDRYFLDNVAEWILELDRGRAYPYEGNYSTYLEKKADRIAVQGRKDAKLHKRLQEELAWVRSGAKARQAKNKARLGRYEEMAAEAEKTRKLDFEEIQIPTGPRLGNVVVEVSHLDKGFEERALIKDLSFTLPRNGIVGVIGPNGVGKTTLFKTIVGLENADGGEVKVGETVKLSYVDQSRAGIDPKKNVWEVVSDGLDHIVVGQNEMPSRAYVSAFGFKGPDQQKPAGVLSGGERNRLNLALTLKQGGNLILLDEPTNDLDVETLSSLENALELFPGCAVVISHDRWFLDRTCTHILAWEGSDDNPASWFWFEGNFQAYEDNKVERLGIDAARPHRVTHRRLTRD</sequence>
<protein>
    <recommendedName>
        <fullName evidence="12">Energy-dependent translational throttle protein EttA</fullName>
        <ecNumber evidence="12">3.6.1.-</ecNumber>
    </recommendedName>
    <alternativeName>
        <fullName evidence="12">Translational regulatory factor EttA</fullName>
    </alternativeName>
</protein>
<dbReference type="RefSeq" id="WP_134071953.1">
    <property type="nucleotide sequence ID" value="NZ_PECH01000008.1"/>
</dbReference>
<dbReference type="NCBIfam" id="TIGR03719">
    <property type="entry name" value="ABC_ABC_ChvD"/>
    <property type="match status" value="1"/>
</dbReference>
<organism evidence="14 15">
    <name type="scientific">Mycobacteroides salmoniphilum</name>
    <dbReference type="NCBI Taxonomy" id="404941"/>
    <lineage>
        <taxon>Bacteria</taxon>
        <taxon>Bacillati</taxon>
        <taxon>Actinomycetota</taxon>
        <taxon>Actinomycetes</taxon>
        <taxon>Mycobacteriales</taxon>
        <taxon>Mycobacteriaceae</taxon>
        <taxon>Mycobacteroides</taxon>
    </lineage>
</organism>
<accession>A0A4R8RXW9</accession>
<comment type="similarity">
    <text evidence="1 12">Belongs to the ABC transporter superfamily. ABCF family. Translational throttle EttA subfamily.</text>
</comment>
<dbReference type="InterPro" id="IPR032781">
    <property type="entry name" value="ABC_tran_Xtn"/>
</dbReference>
<evidence type="ECO:0000313" key="14">
    <source>
        <dbReference type="EMBL" id="TDZ79411.1"/>
    </source>
</evidence>
<comment type="domain">
    <text evidence="12">The P-site tRNA interaction motif (PtIM domain) probably interacts with the P-site tRNA(fMet) as well as the 23S rRNA.</text>
</comment>
<keyword evidence="5 12" id="KW-0677">Repeat</keyword>
<dbReference type="GO" id="GO:0000049">
    <property type="term" value="F:tRNA binding"/>
    <property type="evidence" value="ECO:0007669"/>
    <property type="project" value="UniProtKB-UniRule"/>
</dbReference>
<evidence type="ECO:0000256" key="6">
    <source>
        <dbReference type="ARBA" id="ARBA00022741"/>
    </source>
</evidence>
<dbReference type="PANTHER" id="PTHR43858:SF1">
    <property type="entry name" value="ABC TRANSPORTER-RELATED PROTEIN"/>
    <property type="match status" value="1"/>
</dbReference>
<dbReference type="FunFam" id="3.40.50.300:FF:000011">
    <property type="entry name" value="Putative ABC transporter ATP-binding component"/>
    <property type="match status" value="1"/>
</dbReference>
<dbReference type="PROSITE" id="PS00211">
    <property type="entry name" value="ABC_TRANSPORTER_1"/>
    <property type="match status" value="2"/>
</dbReference>
<reference evidence="14 15" key="1">
    <citation type="journal article" date="2019" name="Sci. Rep.">
        <title>Extended insight into the Mycobacterium chelonae-abscessus complex through whole genome sequencing of Mycobacterium salmoniphilum outbreak and Mycobacterium salmoniphilum-like strains.</title>
        <authorList>
            <person name="Behra P.R.K."/>
            <person name="Das S."/>
            <person name="Pettersson B.M.F."/>
            <person name="Shirreff L."/>
            <person name="DuCote T."/>
            <person name="Jacobsson K.G."/>
            <person name="Ennis D.G."/>
            <person name="Kirsebom L.A."/>
        </authorList>
    </citation>
    <scope>NUCLEOTIDE SEQUENCE [LARGE SCALE GENOMIC DNA]</scope>
    <source>
        <strain evidence="14 15">DE 4585</strain>
    </source>
</reference>
<dbReference type="Proteomes" id="UP000295117">
    <property type="component" value="Unassembled WGS sequence"/>
</dbReference>
<feature type="domain" description="ABC transporter" evidence="13">
    <location>
        <begin position="6"/>
        <end position="255"/>
    </location>
</feature>
<dbReference type="InterPro" id="IPR017871">
    <property type="entry name" value="ABC_transporter-like_CS"/>
</dbReference>
<feature type="binding site" evidence="12">
    <location>
        <begin position="353"/>
        <end position="360"/>
    </location>
    <ligand>
        <name>ATP</name>
        <dbReference type="ChEBI" id="CHEBI:30616"/>
        <label>2</label>
    </ligand>
</feature>
<evidence type="ECO:0000256" key="7">
    <source>
        <dbReference type="ARBA" id="ARBA00022801"/>
    </source>
</evidence>
<dbReference type="InterPro" id="IPR027417">
    <property type="entry name" value="P-loop_NTPase"/>
</dbReference>
<evidence type="ECO:0000256" key="2">
    <source>
        <dbReference type="ARBA" id="ARBA00022490"/>
    </source>
</evidence>
<dbReference type="AlphaFoldDB" id="A0A4R8RXW9"/>
<dbReference type="EMBL" id="PECH01000008">
    <property type="protein sequence ID" value="TDZ79411.1"/>
    <property type="molecule type" value="Genomic_DNA"/>
</dbReference>
<dbReference type="FunFam" id="3.40.50.300:FF:000183">
    <property type="entry name" value="ABC transporter ATP-binding protein yjjK"/>
    <property type="match status" value="1"/>
</dbReference>
<feature type="domain" description="ABC transporter" evidence="13">
    <location>
        <begin position="321"/>
        <end position="538"/>
    </location>
</feature>
<comment type="function">
    <text evidence="12">A translation factor that gates the progression of the 70S ribosomal initiation complex (IC, containing tRNA(fMet) in the P-site) into the translation elongation cycle by using a mechanism sensitive to the ATP/ADP ratio. Binds to the 70S ribosome E-site where it modulates the state of the translating ribosome during subunit translocation. ATP hydrolysis probably frees it from the ribosome, which can enter the elongation phase.</text>
</comment>
<comment type="caution">
    <text evidence="12">Lacks conserved residue(s) required for the propagation of feature annotation.</text>
</comment>
<dbReference type="InterPro" id="IPR003439">
    <property type="entry name" value="ABC_transporter-like_ATP-bd"/>
</dbReference>
<evidence type="ECO:0000256" key="4">
    <source>
        <dbReference type="ARBA" id="ARBA00022730"/>
    </source>
</evidence>
<dbReference type="CDD" id="cd03221">
    <property type="entry name" value="ABCF_EF-3"/>
    <property type="match status" value="2"/>
</dbReference>
<dbReference type="InterPro" id="IPR003593">
    <property type="entry name" value="AAA+_ATPase"/>
</dbReference>
<dbReference type="GO" id="GO:0005524">
    <property type="term" value="F:ATP binding"/>
    <property type="evidence" value="ECO:0007669"/>
    <property type="project" value="UniProtKB-UniRule"/>
</dbReference>
<comment type="domain">
    <text evidence="12">The arm domain is inserted in the first ABC transporter domain. Probably contacts ribosomal protein L1.</text>
</comment>
<dbReference type="PANTHER" id="PTHR43858">
    <property type="entry name" value="ENERGY-DEPENDENT TRANSLATIONAL THROTTLE PROTEIN ETTA"/>
    <property type="match status" value="1"/>
</dbReference>
<comment type="caution">
    <text evidence="14">The sequence shown here is derived from an EMBL/GenBank/DDBJ whole genome shotgun (WGS) entry which is preliminary data.</text>
</comment>
<dbReference type="GO" id="GO:0006412">
    <property type="term" value="P:translation"/>
    <property type="evidence" value="ECO:0007669"/>
    <property type="project" value="UniProtKB-KW"/>
</dbReference>
<dbReference type="Pfam" id="PF12848">
    <property type="entry name" value="ABC_tran_Xtn"/>
    <property type="match status" value="1"/>
</dbReference>
<evidence type="ECO:0000313" key="15">
    <source>
        <dbReference type="Proteomes" id="UP000295117"/>
    </source>
</evidence>
<dbReference type="HAMAP" id="MF_00847">
    <property type="entry name" value="EttA"/>
    <property type="match status" value="1"/>
</dbReference>
<evidence type="ECO:0000256" key="11">
    <source>
        <dbReference type="ARBA" id="ARBA00022917"/>
    </source>
</evidence>